<evidence type="ECO:0000256" key="10">
    <source>
        <dbReference type="RuleBase" id="RU004181"/>
    </source>
</evidence>
<dbReference type="GO" id="GO:0006508">
    <property type="term" value="P:proteolysis"/>
    <property type="evidence" value="ECO:0007669"/>
    <property type="project" value="UniProtKB-KW"/>
</dbReference>
<comment type="similarity">
    <text evidence="1 9 10">Belongs to the peptidase A8 family.</text>
</comment>
<feature type="active site" evidence="9">
    <location>
        <position position="138"/>
    </location>
</feature>
<dbReference type="UniPathway" id="UPA00665"/>
<feature type="transmembrane region" description="Helical" evidence="9">
    <location>
        <begin position="146"/>
        <end position="167"/>
    </location>
</feature>
<feature type="region of interest" description="Disordered" evidence="11">
    <location>
        <begin position="175"/>
        <end position="241"/>
    </location>
</feature>
<evidence type="ECO:0000313" key="12">
    <source>
        <dbReference type="EMBL" id="NED93833.1"/>
    </source>
</evidence>
<dbReference type="NCBIfam" id="TIGR00077">
    <property type="entry name" value="lspA"/>
    <property type="match status" value="1"/>
</dbReference>
<dbReference type="EC" id="3.4.23.36" evidence="9"/>
<comment type="function">
    <text evidence="9">This protein specifically catalyzes the removal of signal peptides from prolipoproteins.</text>
</comment>
<dbReference type="Proteomes" id="UP000469185">
    <property type="component" value="Unassembled WGS sequence"/>
</dbReference>
<comment type="caution">
    <text evidence="12">The sequence shown here is derived from an EMBL/GenBank/DDBJ whole genome shotgun (WGS) entry which is preliminary data.</text>
</comment>
<evidence type="ECO:0000313" key="13">
    <source>
        <dbReference type="Proteomes" id="UP000469185"/>
    </source>
</evidence>
<dbReference type="EMBL" id="JAAGOB010000001">
    <property type="protein sequence ID" value="NED93833.1"/>
    <property type="molecule type" value="Genomic_DNA"/>
</dbReference>
<dbReference type="InterPro" id="IPR001872">
    <property type="entry name" value="Peptidase_A8"/>
</dbReference>
<comment type="catalytic activity">
    <reaction evidence="9">
        <text>Release of signal peptides from bacterial membrane prolipoproteins. Hydrolyzes -Xaa-Yaa-Zaa-|-(S,diacylglyceryl)Cys-, in which Xaa is hydrophobic (preferably Leu), and Yaa (Ala or Ser) and Zaa (Gly or Ala) have small, neutral side chains.</text>
        <dbReference type="EC" id="3.4.23.36"/>
    </reaction>
</comment>
<evidence type="ECO:0000256" key="5">
    <source>
        <dbReference type="ARBA" id="ARBA00022750"/>
    </source>
</evidence>
<evidence type="ECO:0000256" key="8">
    <source>
        <dbReference type="ARBA" id="ARBA00023136"/>
    </source>
</evidence>
<keyword evidence="7 9" id="KW-1133">Transmembrane helix</keyword>
<feature type="active site" evidence="9">
    <location>
        <position position="152"/>
    </location>
</feature>
<sequence length="241" mass="25625">MQTTTGASLNRDDTRDVRTRRRTAALLLIAAVVLILDQLTKVWAVSALDGGRVIQVIGEFLQFRLVRNPGAAFSMFTEMTVVLTVIAAGVIVVILWVSRKVTSLAWAVALGGLLGGALGTFTDRLFREPGPFRGHVVDFLELPNWPVFNIADSSIVGSAILIALLSFRGVEFSSMRRPEGDDGLTGRPLTGDTEIGEPLDGEPVGGEPGGRASRDDDSTGPEAPSGDQDPPPDTESGTEAR</sequence>
<dbReference type="AlphaFoldDB" id="A0A6N9YFR9"/>
<name>A0A6N9YFR9_9ACTN</name>
<accession>A0A6N9YFR9</accession>
<dbReference type="GO" id="GO:0004190">
    <property type="term" value="F:aspartic-type endopeptidase activity"/>
    <property type="evidence" value="ECO:0007669"/>
    <property type="project" value="UniProtKB-UniRule"/>
</dbReference>
<evidence type="ECO:0000256" key="11">
    <source>
        <dbReference type="SAM" id="MobiDB-lite"/>
    </source>
</evidence>
<evidence type="ECO:0000256" key="6">
    <source>
        <dbReference type="ARBA" id="ARBA00022801"/>
    </source>
</evidence>
<evidence type="ECO:0000256" key="7">
    <source>
        <dbReference type="ARBA" id="ARBA00022989"/>
    </source>
</evidence>
<dbReference type="RefSeq" id="WP_163815101.1">
    <property type="nucleotide sequence ID" value="NZ_JAAGOB010000001.1"/>
</dbReference>
<evidence type="ECO:0000256" key="9">
    <source>
        <dbReference type="HAMAP-Rule" id="MF_00161"/>
    </source>
</evidence>
<keyword evidence="6 9" id="KW-0378">Hydrolase</keyword>
<protein>
    <recommendedName>
        <fullName evidence="9">Lipoprotein signal peptidase</fullName>
        <ecNumber evidence="9">3.4.23.36</ecNumber>
    </recommendedName>
    <alternativeName>
        <fullName evidence="9">Prolipoprotein signal peptidase</fullName>
    </alternativeName>
    <alternativeName>
        <fullName evidence="9">Signal peptidase II</fullName>
        <shortName evidence="9">SPase II</shortName>
    </alternativeName>
</protein>
<dbReference type="PANTHER" id="PTHR33695">
    <property type="entry name" value="LIPOPROTEIN SIGNAL PEPTIDASE"/>
    <property type="match status" value="1"/>
</dbReference>
<dbReference type="HAMAP" id="MF_00161">
    <property type="entry name" value="LspA"/>
    <property type="match status" value="1"/>
</dbReference>
<keyword evidence="5 9" id="KW-0064">Aspartyl protease</keyword>
<dbReference type="PANTHER" id="PTHR33695:SF1">
    <property type="entry name" value="LIPOPROTEIN SIGNAL PEPTIDASE"/>
    <property type="match status" value="1"/>
</dbReference>
<gene>
    <name evidence="9 12" type="primary">lspA</name>
    <name evidence="12" type="ORF">G1H11_00705</name>
</gene>
<proteinExistence type="inferred from homology"/>
<dbReference type="PRINTS" id="PR00781">
    <property type="entry name" value="LIPOSIGPTASE"/>
</dbReference>
<feature type="transmembrane region" description="Helical" evidence="9">
    <location>
        <begin position="71"/>
        <end position="97"/>
    </location>
</feature>
<evidence type="ECO:0000256" key="4">
    <source>
        <dbReference type="ARBA" id="ARBA00022692"/>
    </source>
</evidence>
<dbReference type="GO" id="GO:0005886">
    <property type="term" value="C:plasma membrane"/>
    <property type="evidence" value="ECO:0007669"/>
    <property type="project" value="UniProtKB-SubCell"/>
</dbReference>
<keyword evidence="13" id="KW-1185">Reference proteome</keyword>
<evidence type="ECO:0000256" key="2">
    <source>
        <dbReference type="ARBA" id="ARBA00022475"/>
    </source>
</evidence>
<feature type="transmembrane region" description="Helical" evidence="9">
    <location>
        <begin position="24"/>
        <end position="44"/>
    </location>
</feature>
<evidence type="ECO:0000256" key="3">
    <source>
        <dbReference type="ARBA" id="ARBA00022670"/>
    </source>
</evidence>
<comment type="subcellular location">
    <subcellularLocation>
        <location evidence="9">Cell membrane</location>
        <topology evidence="9">Multi-pass membrane protein</topology>
    </subcellularLocation>
</comment>
<keyword evidence="3 9" id="KW-0645">Protease</keyword>
<dbReference type="Pfam" id="PF01252">
    <property type="entry name" value="Peptidase_A8"/>
    <property type="match status" value="1"/>
</dbReference>
<evidence type="ECO:0000256" key="1">
    <source>
        <dbReference type="ARBA" id="ARBA00006139"/>
    </source>
</evidence>
<reference evidence="12 13" key="1">
    <citation type="submission" date="2020-02" db="EMBL/GenBank/DDBJ databases">
        <authorList>
            <person name="Li X.-J."/>
            <person name="Feng X.-M."/>
        </authorList>
    </citation>
    <scope>NUCLEOTIDE SEQUENCE [LARGE SCALE GENOMIC DNA]</scope>
    <source>
        <strain evidence="12 13">CGMCC 4.7225</strain>
    </source>
</reference>
<feature type="transmembrane region" description="Helical" evidence="9">
    <location>
        <begin position="104"/>
        <end position="126"/>
    </location>
</feature>
<organism evidence="12 13">
    <name type="scientific">Phytoactinopolyspora alkaliphila</name>
    <dbReference type="NCBI Taxonomy" id="1783498"/>
    <lineage>
        <taxon>Bacteria</taxon>
        <taxon>Bacillati</taxon>
        <taxon>Actinomycetota</taxon>
        <taxon>Actinomycetes</taxon>
        <taxon>Jiangellales</taxon>
        <taxon>Jiangellaceae</taxon>
        <taxon>Phytoactinopolyspora</taxon>
    </lineage>
</organism>
<keyword evidence="4 9" id="KW-0812">Transmembrane</keyword>
<keyword evidence="8 9" id="KW-0472">Membrane</keyword>
<keyword evidence="2 9" id="KW-1003">Cell membrane</keyword>
<comment type="pathway">
    <text evidence="9">Protein modification; lipoprotein biosynthesis (signal peptide cleavage).</text>
</comment>